<reference evidence="3 4" key="1">
    <citation type="journal article" date="2010" name="J. Bacteriol.">
        <title>Genome sequence of the oligotrophic marine Gammaproteobacterium HTCC2143, isolated from the Oregon Coast.</title>
        <authorList>
            <person name="Oh H.M."/>
            <person name="Kang I."/>
            <person name="Ferriera S."/>
            <person name="Giovannoni S.J."/>
            <person name="Cho J.C."/>
        </authorList>
    </citation>
    <scope>NUCLEOTIDE SEQUENCE [LARGE SCALE GENOMIC DNA]</scope>
    <source>
        <strain evidence="3 4">HTCC2143</strain>
    </source>
</reference>
<dbReference type="CDD" id="cd05288">
    <property type="entry name" value="PGDH"/>
    <property type="match status" value="1"/>
</dbReference>
<evidence type="ECO:0000313" key="3">
    <source>
        <dbReference type="EMBL" id="EAW32221.1"/>
    </source>
</evidence>
<dbReference type="InterPro" id="IPR041694">
    <property type="entry name" value="ADH_N_2"/>
</dbReference>
<dbReference type="Gene3D" id="3.40.50.720">
    <property type="entry name" value="NAD(P)-binding Rossmann-like Domain"/>
    <property type="match status" value="1"/>
</dbReference>
<dbReference type="PANTHER" id="PTHR43205:SF7">
    <property type="entry name" value="PROSTAGLANDIN REDUCTASE 1"/>
    <property type="match status" value="1"/>
</dbReference>
<dbReference type="FunFam" id="3.40.50.720:FF:000121">
    <property type="entry name" value="Prostaglandin reductase 2"/>
    <property type="match status" value="1"/>
</dbReference>
<dbReference type="SUPFAM" id="SSF51735">
    <property type="entry name" value="NAD(P)-binding Rossmann-fold domains"/>
    <property type="match status" value="1"/>
</dbReference>
<dbReference type="Proteomes" id="UP000004931">
    <property type="component" value="Unassembled WGS sequence"/>
</dbReference>
<dbReference type="InterPro" id="IPR013149">
    <property type="entry name" value="ADH-like_C"/>
</dbReference>
<comment type="caution">
    <text evidence="3">The sequence shown here is derived from an EMBL/GenBank/DDBJ whole genome shotgun (WGS) entry which is preliminary data.</text>
</comment>
<dbReference type="AlphaFoldDB" id="A0Y7W7"/>
<dbReference type="eggNOG" id="COG2130">
    <property type="taxonomic scope" value="Bacteria"/>
</dbReference>
<dbReference type="SMART" id="SM00829">
    <property type="entry name" value="PKS_ER"/>
    <property type="match status" value="1"/>
</dbReference>
<dbReference type="InterPro" id="IPR011032">
    <property type="entry name" value="GroES-like_sf"/>
</dbReference>
<evidence type="ECO:0000313" key="4">
    <source>
        <dbReference type="Proteomes" id="UP000004931"/>
    </source>
</evidence>
<dbReference type="InterPro" id="IPR045010">
    <property type="entry name" value="MDR_fam"/>
</dbReference>
<dbReference type="EMBL" id="AAVT01000001">
    <property type="protein sequence ID" value="EAW32221.1"/>
    <property type="molecule type" value="Genomic_DNA"/>
</dbReference>
<proteinExistence type="predicted"/>
<name>A0Y7W7_9GAMM</name>
<dbReference type="GO" id="GO:0016628">
    <property type="term" value="F:oxidoreductase activity, acting on the CH-CH group of donors, NAD or NADP as acceptor"/>
    <property type="evidence" value="ECO:0007669"/>
    <property type="project" value="InterPro"/>
</dbReference>
<dbReference type="PANTHER" id="PTHR43205">
    <property type="entry name" value="PROSTAGLANDIN REDUCTASE"/>
    <property type="match status" value="1"/>
</dbReference>
<accession>A0Y7W7</accession>
<evidence type="ECO:0000259" key="2">
    <source>
        <dbReference type="SMART" id="SM00829"/>
    </source>
</evidence>
<sequence length="323" mass="34602">MPLDENFTYETIEIPSISDGQVLVEAQWLSLDPYMRGRMSAAKSYAPPIEIGAVIVGEFAGVIIESKHSDFKVGEHVCCQGGWQDHAVVDGDEPSLHKVDASLLPLSAYLGVAGMPGRTAYFGLLEKGRPQEGETVVVSAASGAVGSVVGQIAKMKGCRVVGVAGGQEKCDYVINELGFDACVDYKAGNLNADLAAACPGGIDVYFENVGGDTSRAVAKLLNSGARIPVCGYISNYNDSRENRTETPFHIFGALNPVPEHGFFLVHESEKTPQEMTEELASWINQGKLKYRESVVEGLQNAPEAFRGLLTGKNFGKQLIKITG</sequence>
<feature type="domain" description="Enoyl reductase (ER)" evidence="2">
    <location>
        <begin position="2"/>
        <end position="319"/>
    </location>
</feature>
<organism evidence="3 4">
    <name type="scientific">marine gamma proteobacterium HTCC2143</name>
    <dbReference type="NCBI Taxonomy" id="247633"/>
    <lineage>
        <taxon>Bacteria</taxon>
        <taxon>Pseudomonadati</taxon>
        <taxon>Pseudomonadota</taxon>
        <taxon>Gammaproteobacteria</taxon>
        <taxon>Cellvibrionales</taxon>
        <taxon>Spongiibacteraceae</taxon>
        <taxon>BD1-7 clade</taxon>
    </lineage>
</organism>
<evidence type="ECO:0000256" key="1">
    <source>
        <dbReference type="ARBA" id="ARBA00023002"/>
    </source>
</evidence>
<dbReference type="Pfam" id="PF16884">
    <property type="entry name" value="ADH_N_2"/>
    <property type="match status" value="1"/>
</dbReference>
<dbReference type="Pfam" id="PF00107">
    <property type="entry name" value="ADH_zinc_N"/>
    <property type="match status" value="1"/>
</dbReference>
<protein>
    <submittedName>
        <fullName evidence="3">Quinone oxidoreductase</fullName>
    </submittedName>
</protein>
<dbReference type="SUPFAM" id="SSF50129">
    <property type="entry name" value="GroES-like"/>
    <property type="match status" value="2"/>
</dbReference>
<gene>
    <name evidence="3" type="ORF">GP2143_13236</name>
</gene>
<dbReference type="InterPro" id="IPR036291">
    <property type="entry name" value="NAD(P)-bd_dom_sf"/>
</dbReference>
<dbReference type="Gene3D" id="3.90.180.10">
    <property type="entry name" value="Medium-chain alcohol dehydrogenases, catalytic domain"/>
    <property type="match status" value="1"/>
</dbReference>
<keyword evidence="4" id="KW-1185">Reference proteome</keyword>
<keyword evidence="1" id="KW-0560">Oxidoreductase</keyword>
<dbReference type="InterPro" id="IPR020843">
    <property type="entry name" value="ER"/>
</dbReference>